<feature type="domain" description="Flagellar hook-associated protein 2 N-terminal" evidence="6">
    <location>
        <begin position="11"/>
        <end position="112"/>
    </location>
</feature>
<dbReference type="Proteomes" id="UP000479114">
    <property type="component" value="Chromosome"/>
</dbReference>
<keyword evidence="8" id="KW-0282">Flagellum</keyword>
<gene>
    <name evidence="8" type="primary">fliD</name>
    <name evidence="8" type="ORF">GZH47_18450</name>
</gene>
<dbReference type="GO" id="GO:0071973">
    <property type="term" value="P:bacterial-type flagellum-dependent cell motility"/>
    <property type="evidence" value="ECO:0007669"/>
    <property type="project" value="TreeGrafter"/>
</dbReference>
<dbReference type="GO" id="GO:0009421">
    <property type="term" value="C:bacterial-type flagellum filament cap"/>
    <property type="evidence" value="ECO:0007669"/>
    <property type="project" value="InterPro"/>
</dbReference>
<reference evidence="8 9" key="1">
    <citation type="submission" date="2020-02" db="EMBL/GenBank/DDBJ databases">
        <title>Paenibacillus sp. nov., isolated from rhizosphere soil of tomato.</title>
        <authorList>
            <person name="Weon H.-Y."/>
            <person name="Lee S.A."/>
        </authorList>
    </citation>
    <scope>NUCLEOTIDE SEQUENCE [LARGE SCALE GENOMIC DNA]</scope>
    <source>
        <strain evidence="8 9">14171R-81</strain>
    </source>
</reference>
<evidence type="ECO:0000256" key="1">
    <source>
        <dbReference type="ARBA" id="ARBA00009764"/>
    </source>
</evidence>
<proteinExistence type="inferred from homology"/>
<dbReference type="PANTHER" id="PTHR30288">
    <property type="entry name" value="FLAGELLAR CAP/ASSEMBLY PROTEIN FLID"/>
    <property type="match status" value="1"/>
</dbReference>
<protein>
    <recommendedName>
        <fullName evidence="5">Flagellar hook-associated protein 2</fullName>
        <shortName evidence="5">HAP2</shortName>
    </recommendedName>
    <alternativeName>
        <fullName evidence="5">Flagellar cap protein</fullName>
    </alternativeName>
</protein>
<dbReference type="Pfam" id="PF07195">
    <property type="entry name" value="FliD_C"/>
    <property type="match status" value="1"/>
</dbReference>
<keyword evidence="9" id="KW-1185">Reference proteome</keyword>
<feature type="domain" description="Flagellar hook-associated protein 2 C-terminal" evidence="7">
    <location>
        <begin position="232"/>
        <end position="514"/>
    </location>
</feature>
<evidence type="ECO:0000313" key="8">
    <source>
        <dbReference type="EMBL" id="QHW32600.1"/>
    </source>
</evidence>
<dbReference type="RefSeq" id="WP_162642454.1">
    <property type="nucleotide sequence ID" value="NZ_CP048286.1"/>
</dbReference>
<name>A0A6C0P227_9BACL</name>
<evidence type="ECO:0000259" key="7">
    <source>
        <dbReference type="Pfam" id="PF07195"/>
    </source>
</evidence>
<comment type="function">
    <text evidence="5">Required for morphogenesis and for the elongation of the flagellar filament by facilitating polymerization of the flagellin monomers at the tip of growing filament. Forms a capping structure, which prevents flagellin subunits (transported through the central channel of the flagellum) from leaking out without polymerization at the distal end.</text>
</comment>
<sequence length="523" mass="55017">MTVTRITGLTSGMDIDSLVKQLMSAQQSKLNSLNSKKTTLEWQRDQYRDISAKLVDFRNNKLASYNLQTTMAAKSATASGTAAAQASVSVSAGANALTGSMTIQVNSLATAAQSVSGVGIGSVDASKAISTLGLSNYTADGDGNFNFTITNSGTSSQPVTITLNEDTDSLSSMVDKINKSAANVTAYIDQSTGKLSLTSKTTGVSTISADGFLNNFNLQTVRDSQGQPLGSTASVVINGILTSRNSNSFTENGVDITLNAVSDGSAATITTKTNTDTIVNAIKSYLNDYNSVLSTVTSKINEVHSRDYGPLTADQKKAMTDDDIKNWETKAKTGLLHNDSTLSALVNNMRLASLTPVSVPGNRINTSGGDTITLGDLGIDSGSWEKLGQLSITNESKLRAAIEADPDAVMKVFMQQSTSSDPKVKNSPNDASSGVFNRLSSSVMSALSDLSSRVGTSQISADATASFLATSQFGDQLRSLTTQISDENDRLSRLEDSYYAKFTAMETAMSKYQSQGSSLGFSS</sequence>
<comment type="subunit">
    <text evidence="2 5">Homopentamer.</text>
</comment>
<keyword evidence="4 5" id="KW-0975">Bacterial flagellum</keyword>
<evidence type="ECO:0000256" key="4">
    <source>
        <dbReference type="ARBA" id="ARBA00023143"/>
    </source>
</evidence>
<evidence type="ECO:0000256" key="3">
    <source>
        <dbReference type="ARBA" id="ARBA00023054"/>
    </source>
</evidence>
<dbReference type="GO" id="GO:0005576">
    <property type="term" value="C:extracellular region"/>
    <property type="evidence" value="ECO:0007669"/>
    <property type="project" value="UniProtKB-SubCell"/>
</dbReference>
<comment type="subcellular location">
    <subcellularLocation>
        <location evidence="5">Secreted</location>
    </subcellularLocation>
    <subcellularLocation>
        <location evidence="5">Bacterial flagellum</location>
    </subcellularLocation>
</comment>
<keyword evidence="5" id="KW-0964">Secreted</keyword>
<accession>A0A6C0P227</accession>
<dbReference type="Pfam" id="PF02465">
    <property type="entry name" value="FliD_N"/>
    <property type="match status" value="1"/>
</dbReference>
<dbReference type="EMBL" id="CP048286">
    <property type="protein sequence ID" value="QHW32600.1"/>
    <property type="molecule type" value="Genomic_DNA"/>
</dbReference>
<dbReference type="GO" id="GO:0007155">
    <property type="term" value="P:cell adhesion"/>
    <property type="evidence" value="ECO:0007669"/>
    <property type="project" value="InterPro"/>
</dbReference>
<keyword evidence="8" id="KW-0966">Cell projection</keyword>
<dbReference type="InterPro" id="IPR003481">
    <property type="entry name" value="FliD_N"/>
</dbReference>
<evidence type="ECO:0000256" key="5">
    <source>
        <dbReference type="RuleBase" id="RU362066"/>
    </source>
</evidence>
<evidence type="ECO:0000256" key="2">
    <source>
        <dbReference type="ARBA" id="ARBA00011255"/>
    </source>
</evidence>
<dbReference type="InterPro" id="IPR040026">
    <property type="entry name" value="FliD"/>
</dbReference>
<dbReference type="PANTHER" id="PTHR30288:SF0">
    <property type="entry name" value="FLAGELLAR HOOK-ASSOCIATED PROTEIN 2"/>
    <property type="match status" value="1"/>
</dbReference>
<dbReference type="InterPro" id="IPR010809">
    <property type="entry name" value="FliD_C"/>
</dbReference>
<dbReference type="GO" id="GO:0009424">
    <property type="term" value="C:bacterial-type flagellum hook"/>
    <property type="evidence" value="ECO:0007669"/>
    <property type="project" value="UniProtKB-UniRule"/>
</dbReference>
<dbReference type="AlphaFoldDB" id="A0A6C0P227"/>
<comment type="similarity">
    <text evidence="1 5">Belongs to the FliD family.</text>
</comment>
<keyword evidence="3" id="KW-0175">Coiled coil</keyword>
<organism evidence="8 9">
    <name type="scientific">Paenibacillus rhizovicinus</name>
    <dbReference type="NCBI Taxonomy" id="2704463"/>
    <lineage>
        <taxon>Bacteria</taxon>
        <taxon>Bacillati</taxon>
        <taxon>Bacillota</taxon>
        <taxon>Bacilli</taxon>
        <taxon>Bacillales</taxon>
        <taxon>Paenibacillaceae</taxon>
        <taxon>Paenibacillus</taxon>
    </lineage>
</organism>
<evidence type="ECO:0000313" key="9">
    <source>
        <dbReference type="Proteomes" id="UP000479114"/>
    </source>
</evidence>
<keyword evidence="8" id="KW-0969">Cilium</keyword>
<evidence type="ECO:0000259" key="6">
    <source>
        <dbReference type="Pfam" id="PF02465"/>
    </source>
</evidence>
<dbReference type="KEGG" id="prz:GZH47_18450"/>